<accession>A0AAV4IFH9</accession>
<keyword evidence="3" id="KW-1185">Reference proteome</keyword>
<dbReference type="EMBL" id="BMAT01002479">
    <property type="protein sequence ID" value="GFS07777.1"/>
    <property type="molecule type" value="Genomic_DNA"/>
</dbReference>
<organism evidence="2 3">
    <name type="scientific">Elysia marginata</name>
    <dbReference type="NCBI Taxonomy" id="1093978"/>
    <lineage>
        <taxon>Eukaryota</taxon>
        <taxon>Metazoa</taxon>
        <taxon>Spiralia</taxon>
        <taxon>Lophotrochozoa</taxon>
        <taxon>Mollusca</taxon>
        <taxon>Gastropoda</taxon>
        <taxon>Heterobranchia</taxon>
        <taxon>Euthyneura</taxon>
        <taxon>Panpulmonata</taxon>
        <taxon>Sacoglossa</taxon>
        <taxon>Placobranchoidea</taxon>
        <taxon>Plakobranchidae</taxon>
        <taxon>Elysia</taxon>
    </lineage>
</organism>
<feature type="compositionally biased region" description="Basic and acidic residues" evidence="1">
    <location>
        <begin position="123"/>
        <end position="137"/>
    </location>
</feature>
<evidence type="ECO:0008006" key="4">
    <source>
        <dbReference type="Google" id="ProtNLM"/>
    </source>
</evidence>
<dbReference type="PANTHER" id="PTHR46670:SF3">
    <property type="entry name" value="ENDONUCLEASE_EXONUCLEASE_PHOSPHATASE DOMAIN-CONTAINING PROTEIN"/>
    <property type="match status" value="1"/>
</dbReference>
<gene>
    <name evidence="2" type="ORF">ElyMa_001258200</name>
</gene>
<proteinExistence type="predicted"/>
<sequence>MVITRDEPLKVKNMNISDKALSDHFVITFSLDLPKPSQKRRTRTTRDMRLIDKQNFKEMLSAKLSSSPPDADAETQAELYISNSEEALNHHAPARTRNITTRPSVPWYTLEIKQAKQKRRTAERKWNKSKLTLDKQI</sequence>
<evidence type="ECO:0000313" key="2">
    <source>
        <dbReference type="EMBL" id="GFS07777.1"/>
    </source>
</evidence>
<protein>
    <recommendedName>
        <fullName evidence="4">Endonuclease/exonuclease/phosphatase domain-containing protein</fullName>
    </recommendedName>
</protein>
<dbReference type="Proteomes" id="UP000762676">
    <property type="component" value="Unassembled WGS sequence"/>
</dbReference>
<feature type="region of interest" description="Disordered" evidence="1">
    <location>
        <begin position="118"/>
        <end position="137"/>
    </location>
</feature>
<dbReference type="AlphaFoldDB" id="A0AAV4IFH9"/>
<dbReference type="PANTHER" id="PTHR46670">
    <property type="entry name" value="ENDO/EXONUCLEASE/PHOSPHATASE DOMAIN-CONTAINING PROTEIN"/>
    <property type="match status" value="1"/>
</dbReference>
<comment type="caution">
    <text evidence="2">The sequence shown here is derived from an EMBL/GenBank/DDBJ whole genome shotgun (WGS) entry which is preliminary data.</text>
</comment>
<reference evidence="2 3" key="1">
    <citation type="journal article" date="2021" name="Elife">
        <title>Chloroplast acquisition without the gene transfer in kleptoplastic sea slugs, Plakobranchus ocellatus.</title>
        <authorList>
            <person name="Maeda T."/>
            <person name="Takahashi S."/>
            <person name="Yoshida T."/>
            <person name="Shimamura S."/>
            <person name="Takaki Y."/>
            <person name="Nagai Y."/>
            <person name="Toyoda A."/>
            <person name="Suzuki Y."/>
            <person name="Arimoto A."/>
            <person name="Ishii H."/>
            <person name="Satoh N."/>
            <person name="Nishiyama T."/>
            <person name="Hasebe M."/>
            <person name="Maruyama T."/>
            <person name="Minagawa J."/>
            <person name="Obokata J."/>
            <person name="Shigenobu S."/>
        </authorList>
    </citation>
    <scope>NUCLEOTIDE SEQUENCE [LARGE SCALE GENOMIC DNA]</scope>
</reference>
<name>A0AAV4IFH9_9GAST</name>
<evidence type="ECO:0000256" key="1">
    <source>
        <dbReference type="SAM" id="MobiDB-lite"/>
    </source>
</evidence>
<evidence type="ECO:0000313" key="3">
    <source>
        <dbReference type="Proteomes" id="UP000762676"/>
    </source>
</evidence>